<feature type="region of interest" description="Disordered" evidence="1">
    <location>
        <begin position="81"/>
        <end position="133"/>
    </location>
</feature>
<keyword evidence="3" id="KW-1185">Reference proteome</keyword>
<gene>
    <name evidence="2" type="ORF">ACJMK2_009678</name>
</gene>
<feature type="compositionally biased region" description="Basic and acidic residues" evidence="1">
    <location>
        <begin position="81"/>
        <end position="95"/>
    </location>
</feature>
<accession>A0ABD3VEK9</accession>
<name>A0ABD3VEK9_SINWO</name>
<dbReference type="Proteomes" id="UP001634394">
    <property type="component" value="Unassembled WGS sequence"/>
</dbReference>
<dbReference type="EMBL" id="JBJQND010000012">
    <property type="protein sequence ID" value="KAL3859458.1"/>
    <property type="molecule type" value="Genomic_DNA"/>
</dbReference>
<reference evidence="2 3" key="1">
    <citation type="submission" date="2024-11" db="EMBL/GenBank/DDBJ databases">
        <title>Chromosome-level genome assembly of the freshwater bivalve Anodonta woodiana.</title>
        <authorList>
            <person name="Chen X."/>
        </authorList>
    </citation>
    <scope>NUCLEOTIDE SEQUENCE [LARGE SCALE GENOMIC DNA]</scope>
    <source>
        <strain evidence="2">MN2024</strain>
        <tissue evidence="2">Gills</tissue>
    </source>
</reference>
<evidence type="ECO:0000313" key="2">
    <source>
        <dbReference type="EMBL" id="KAL3859458.1"/>
    </source>
</evidence>
<comment type="caution">
    <text evidence="2">The sequence shown here is derived from an EMBL/GenBank/DDBJ whole genome shotgun (WGS) entry which is preliminary data.</text>
</comment>
<evidence type="ECO:0000256" key="1">
    <source>
        <dbReference type="SAM" id="MobiDB-lite"/>
    </source>
</evidence>
<organism evidence="2 3">
    <name type="scientific">Sinanodonta woodiana</name>
    <name type="common">Chinese pond mussel</name>
    <name type="synonym">Anodonta woodiana</name>
    <dbReference type="NCBI Taxonomy" id="1069815"/>
    <lineage>
        <taxon>Eukaryota</taxon>
        <taxon>Metazoa</taxon>
        <taxon>Spiralia</taxon>
        <taxon>Lophotrochozoa</taxon>
        <taxon>Mollusca</taxon>
        <taxon>Bivalvia</taxon>
        <taxon>Autobranchia</taxon>
        <taxon>Heteroconchia</taxon>
        <taxon>Palaeoheterodonta</taxon>
        <taxon>Unionida</taxon>
        <taxon>Unionoidea</taxon>
        <taxon>Unionidae</taxon>
        <taxon>Unioninae</taxon>
        <taxon>Sinanodonta</taxon>
    </lineage>
</organism>
<protein>
    <submittedName>
        <fullName evidence="2">Uncharacterized protein</fullName>
    </submittedName>
</protein>
<proteinExistence type="predicted"/>
<dbReference type="AlphaFoldDB" id="A0ABD3VEK9"/>
<evidence type="ECO:0000313" key="3">
    <source>
        <dbReference type="Proteomes" id="UP001634394"/>
    </source>
</evidence>
<sequence>MLDSYLKIADSPPERVQACLALVQNIIQGYTKYLGQVNAFTSFLKGTRSDESTQDLDTLSQLVDFRKRAVDRALNLRKNKSQCDEKRSIKSHDSGAKLVRRQNILTPHALPDKSGQKRKPLGPPFSLRKTGCT</sequence>